<proteinExistence type="predicted"/>
<dbReference type="GO" id="GO:0016787">
    <property type="term" value="F:hydrolase activity"/>
    <property type="evidence" value="ECO:0007669"/>
    <property type="project" value="UniProtKB-KW"/>
</dbReference>
<dbReference type="Gene3D" id="3.40.50.1820">
    <property type="entry name" value="alpha/beta hydrolase"/>
    <property type="match status" value="1"/>
</dbReference>
<dbReference type="SUPFAM" id="SSF53474">
    <property type="entry name" value="alpha/beta-Hydrolases"/>
    <property type="match status" value="1"/>
</dbReference>
<dbReference type="RefSeq" id="WP_379890231.1">
    <property type="nucleotide sequence ID" value="NZ_JBHSDI010000063.1"/>
</dbReference>
<comment type="caution">
    <text evidence="3">The sequence shown here is derived from an EMBL/GenBank/DDBJ whole genome shotgun (WGS) entry which is preliminary data.</text>
</comment>
<dbReference type="InterPro" id="IPR041127">
    <property type="entry name" value="PET_hydrolase/cutinase-like"/>
</dbReference>
<keyword evidence="3" id="KW-0378">Hydrolase</keyword>
<reference evidence="4" key="1">
    <citation type="journal article" date="2019" name="Int. J. Syst. Evol. Microbiol.">
        <title>The Global Catalogue of Microorganisms (GCM) 10K type strain sequencing project: providing services to taxonomists for standard genome sequencing and annotation.</title>
        <authorList>
            <consortium name="The Broad Institute Genomics Platform"/>
            <consortium name="The Broad Institute Genome Sequencing Center for Infectious Disease"/>
            <person name="Wu L."/>
            <person name="Ma J."/>
        </authorList>
    </citation>
    <scope>NUCLEOTIDE SEQUENCE [LARGE SCALE GENOMIC DNA]</scope>
    <source>
        <strain evidence="4">CECT 7297</strain>
    </source>
</reference>
<dbReference type="InterPro" id="IPR029058">
    <property type="entry name" value="AB_hydrolase_fold"/>
</dbReference>
<evidence type="ECO:0000256" key="1">
    <source>
        <dbReference type="SAM" id="SignalP"/>
    </source>
</evidence>
<keyword evidence="4" id="KW-1185">Reference proteome</keyword>
<protein>
    <submittedName>
        <fullName evidence="3">Alpha/beta hydrolase family protein</fullName>
    </submittedName>
</protein>
<feature type="signal peptide" evidence="1">
    <location>
        <begin position="1"/>
        <end position="29"/>
    </location>
</feature>
<evidence type="ECO:0000259" key="2">
    <source>
        <dbReference type="Pfam" id="PF12740"/>
    </source>
</evidence>
<evidence type="ECO:0000313" key="3">
    <source>
        <dbReference type="EMBL" id="MFC4261068.1"/>
    </source>
</evidence>
<dbReference type="PANTHER" id="PTHR33428:SF14">
    <property type="entry name" value="CARBOXYLESTERASE TYPE B DOMAIN-CONTAINING PROTEIN"/>
    <property type="match status" value="1"/>
</dbReference>
<dbReference type="Pfam" id="PF12740">
    <property type="entry name" value="PETase"/>
    <property type="match status" value="1"/>
</dbReference>
<keyword evidence="1" id="KW-0732">Signal</keyword>
<dbReference type="PANTHER" id="PTHR33428">
    <property type="entry name" value="CHLOROPHYLLASE-2, CHLOROPLASTIC"/>
    <property type="match status" value="1"/>
</dbReference>
<sequence>MKLATLKQSVLTNSAAAAGALLISSAALATGGGGIGGDPTDEYASSGSYATTSDSAGMNCTVYRPRDVPDGAPLILWGNGTGGSPSTYGEGLEHWASYGFVVAAANTSNAGSGEEMLDCIDAVRGSSYGSNVDFSEIGASGHSQGGGGTIMAARDSRITATVPFQPYIRGLGHDPSSQDQQTAPMLLLSGSSDNLAGPAQNQRPVFDRVDVPVFWATLDGAGHFEPTGDFGDFRGISTAWWLFQLQGDDKAAELFTGPCSACDLSGWDMQRKGL</sequence>
<evidence type="ECO:0000313" key="4">
    <source>
        <dbReference type="Proteomes" id="UP001595798"/>
    </source>
</evidence>
<accession>A0ABV8QMY6</accession>
<feature type="chain" id="PRO_5046752509" evidence="1">
    <location>
        <begin position="30"/>
        <end position="274"/>
    </location>
</feature>
<dbReference type="EMBL" id="JBHSDI010000063">
    <property type="protein sequence ID" value="MFC4261068.1"/>
    <property type="molecule type" value="Genomic_DNA"/>
</dbReference>
<feature type="domain" description="PET hydrolase/cutinase-like" evidence="2">
    <location>
        <begin position="95"/>
        <end position="241"/>
    </location>
</feature>
<gene>
    <name evidence="3" type="ORF">ACFOZ5_18765</name>
</gene>
<organism evidence="3 4">
    <name type="scientific">Marinobacter lacisalsi</name>
    <dbReference type="NCBI Taxonomy" id="475979"/>
    <lineage>
        <taxon>Bacteria</taxon>
        <taxon>Pseudomonadati</taxon>
        <taxon>Pseudomonadota</taxon>
        <taxon>Gammaproteobacteria</taxon>
        <taxon>Pseudomonadales</taxon>
        <taxon>Marinobacteraceae</taxon>
        <taxon>Marinobacter</taxon>
    </lineage>
</organism>
<dbReference type="Proteomes" id="UP001595798">
    <property type="component" value="Unassembled WGS sequence"/>
</dbReference>
<name>A0ABV8QMY6_9GAMM</name>